<dbReference type="InterPro" id="IPR035240">
    <property type="entry name" value="SprT_Zn_ribbon"/>
</dbReference>
<proteinExistence type="predicted"/>
<dbReference type="GO" id="GO:0006974">
    <property type="term" value="P:DNA damage response"/>
    <property type="evidence" value="ECO:0007669"/>
    <property type="project" value="UniProtKB-ARBA"/>
</dbReference>
<accession>H9GCC7</accession>
<name>H9GCC7_ANOCA</name>
<evidence type="ECO:0000313" key="3">
    <source>
        <dbReference type="Ensembl" id="ENSACAP00000007003.4"/>
    </source>
</evidence>
<feature type="compositionally biased region" description="Polar residues" evidence="1">
    <location>
        <begin position="191"/>
        <end position="200"/>
    </location>
</feature>
<feature type="domain" description="SprT-like" evidence="2">
    <location>
        <begin position="379"/>
        <end position="537"/>
    </location>
</feature>
<reference evidence="3" key="3">
    <citation type="submission" date="2025-09" db="UniProtKB">
        <authorList>
            <consortium name="Ensembl"/>
        </authorList>
    </citation>
    <scope>IDENTIFICATION</scope>
</reference>
<dbReference type="Proteomes" id="UP000001646">
    <property type="component" value="Unplaced"/>
</dbReference>
<dbReference type="eggNOG" id="KOG3854">
    <property type="taxonomic scope" value="Eukaryota"/>
</dbReference>
<dbReference type="Bgee" id="ENSACAG00000007172">
    <property type="expression patterns" value="Expressed in hemipenis and 11 other cell types or tissues"/>
</dbReference>
<dbReference type="STRING" id="28377.ENSACAP00000007003"/>
<reference evidence="3" key="1">
    <citation type="submission" date="2009-12" db="EMBL/GenBank/DDBJ databases">
        <title>The Genome Sequence of Anolis carolinensis (Green Anole Lizard).</title>
        <authorList>
            <consortium name="The Genome Sequencing Platform"/>
            <person name="Di Palma F."/>
            <person name="Alfoldi J."/>
            <person name="Heiman D."/>
            <person name="Young S."/>
            <person name="Grabherr M."/>
            <person name="Johnson J."/>
            <person name="Lander E.S."/>
            <person name="Lindblad-Toh K."/>
        </authorList>
    </citation>
    <scope>NUCLEOTIDE SEQUENCE [LARGE SCALE GENOMIC DNA]</scope>
    <source>
        <strain evidence="3">JBL SC #1</strain>
    </source>
</reference>
<dbReference type="Pfam" id="PF10263">
    <property type="entry name" value="SprT-like"/>
    <property type="match status" value="1"/>
</dbReference>
<reference evidence="3" key="2">
    <citation type="submission" date="2025-08" db="UniProtKB">
        <authorList>
            <consortium name="Ensembl"/>
        </authorList>
    </citation>
    <scope>IDENTIFICATION</scope>
</reference>
<organism evidence="3 4">
    <name type="scientific">Anolis carolinensis</name>
    <name type="common">Green anole</name>
    <name type="synonym">American chameleon</name>
    <dbReference type="NCBI Taxonomy" id="28377"/>
    <lineage>
        <taxon>Eukaryota</taxon>
        <taxon>Metazoa</taxon>
        <taxon>Chordata</taxon>
        <taxon>Craniata</taxon>
        <taxon>Vertebrata</taxon>
        <taxon>Euteleostomi</taxon>
        <taxon>Lepidosauria</taxon>
        <taxon>Squamata</taxon>
        <taxon>Bifurcata</taxon>
        <taxon>Unidentata</taxon>
        <taxon>Episquamata</taxon>
        <taxon>Toxicofera</taxon>
        <taxon>Iguania</taxon>
        <taxon>Dactyloidae</taxon>
        <taxon>Anolis</taxon>
    </lineage>
</organism>
<evidence type="ECO:0000313" key="4">
    <source>
        <dbReference type="Proteomes" id="UP000001646"/>
    </source>
</evidence>
<evidence type="ECO:0000259" key="2">
    <source>
        <dbReference type="SMART" id="SM00731"/>
    </source>
</evidence>
<dbReference type="InterPro" id="IPR006640">
    <property type="entry name" value="SprT-like_domain"/>
</dbReference>
<dbReference type="CDD" id="cd00084">
    <property type="entry name" value="HMG-box_SF"/>
    <property type="match status" value="1"/>
</dbReference>
<dbReference type="PANTHER" id="PTHR23099:SF0">
    <property type="entry name" value="GERM CELL NUCLEAR ACIDIC PROTEIN"/>
    <property type="match status" value="1"/>
</dbReference>
<dbReference type="AlphaFoldDB" id="H9GCC7"/>
<sequence length="595" mass="65410">MQPWASLGPPHWRFGLQLPQFPLLRLRFAFQAGGGACSTFLPCACAGSASSPPARASGNFKFRAVAVRCPRLSLSVPVMAAEKAPFPGWASDEEDEAFELFLTRIKNPRAPRSGSKTPSSARRVKEPKEDFLSYLADKYGSAQRGPRPLSAAGTPGMPWKKRAPRSVSLPPPLTFSDSDDDQVFVDFTPRNPRQPQRSGLQQGGWRKGPSASSLEDRVPHRQSPDSSSNEEEEEDKGGSGRGNASGAPGAAAHSWRTAMSARSGSGSSDEEIGSLATRIKQRMLLSSEKSGLRTPGTSGERPSPAHPCPSVKREQPRPLGPCPSTPPAGPPQGRVLANVTQRHRTPPARGGSCRVQGCFLQELSDPETQHCKRFRSLKEELARSLYAFYNTSVFEQKLPESMEILWNKKMRKTAGCCVTGRRKGPPEQRYARIMLSEKVCDSADRLRDTLIHELCHAATWLLHGVRDGHGRFWSLYAKKAVTVHPELPVVERCHNYEINYKFTYECSRCGNTIGRHSKSLDTQRFVCALCRGPLALCQPTRKDGTPAARALTPFAKFVKENYGSAKRSQQGLSHADVMKKLSADFASSRERALSF</sequence>
<dbReference type="Pfam" id="PF17283">
    <property type="entry name" value="Zn_ribbon_SprT"/>
    <property type="match status" value="1"/>
</dbReference>
<feature type="compositionally biased region" description="Basic and acidic residues" evidence="1">
    <location>
        <begin position="214"/>
        <end position="223"/>
    </location>
</feature>
<feature type="compositionally biased region" description="Pro residues" evidence="1">
    <location>
        <begin position="318"/>
        <end position="330"/>
    </location>
</feature>
<evidence type="ECO:0000256" key="1">
    <source>
        <dbReference type="SAM" id="MobiDB-lite"/>
    </source>
</evidence>
<dbReference type="InParanoid" id="H9GCC7"/>
<dbReference type="GeneTree" id="ENSGT00440000040163"/>
<keyword evidence="4" id="KW-1185">Reference proteome</keyword>
<dbReference type="HOGENOM" id="CLU_012966_1_0_1"/>
<dbReference type="GO" id="GO:0005634">
    <property type="term" value="C:nucleus"/>
    <property type="evidence" value="ECO:0000318"/>
    <property type="project" value="GO_Central"/>
</dbReference>
<dbReference type="SMART" id="SM00731">
    <property type="entry name" value="SprT"/>
    <property type="match status" value="1"/>
</dbReference>
<dbReference type="PANTHER" id="PTHR23099">
    <property type="entry name" value="TRANSCRIPTIONAL REGULATOR"/>
    <property type="match status" value="1"/>
</dbReference>
<protein>
    <recommendedName>
        <fullName evidence="2">SprT-like domain-containing protein</fullName>
    </recommendedName>
</protein>
<dbReference type="Ensembl" id="ENSACAT00000007154.4">
    <property type="protein sequence ID" value="ENSACAP00000007003.4"/>
    <property type="gene ID" value="ENSACAG00000007172.4"/>
</dbReference>
<feature type="region of interest" description="Disordered" evidence="1">
    <location>
        <begin position="138"/>
        <end position="334"/>
    </location>
</feature>
<gene>
    <name evidence="3" type="primary">LOC134299725</name>
</gene>